<dbReference type="InterPro" id="IPR051496">
    <property type="entry name" value="H-rev107_PLA/AT"/>
</dbReference>
<protein>
    <recommendedName>
        <fullName evidence="5">LRAT domain-containing protein</fullName>
    </recommendedName>
</protein>
<dbReference type="Gene3D" id="3.90.1720.10">
    <property type="entry name" value="endopeptidase domain like (from Nostoc punctiforme)"/>
    <property type="match status" value="1"/>
</dbReference>
<evidence type="ECO:0000313" key="7">
    <source>
        <dbReference type="Proteomes" id="UP000694393"/>
    </source>
</evidence>
<dbReference type="PANTHER" id="PTHR13943:SF31">
    <property type="entry name" value="PHOSPHOLIPASE A AND ACYLTRANSFERASE 3"/>
    <property type="match status" value="1"/>
</dbReference>
<evidence type="ECO:0000313" key="6">
    <source>
        <dbReference type="Ensembl" id="ENSPCEP00000026704.1"/>
    </source>
</evidence>
<dbReference type="GO" id="GO:0016410">
    <property type="term" value="F:N-acyltransferase activity"/>
    <property type="evidence" value="ECO:0007669"/>
    <property type="project" value="TreeGrafter"/>
</dbReference>
<keyword evidence="4" id="KW-0443">Lipid metabolism</keyword>
<comment type="similarity">
    <text evidence="1">Belongs to the H-rev107 family.</text>
</comment>
<dbReference type="Pfam" id="PF04970">
    <property type="entry name" value="LRAT"/>
    <property type="match status" value="1"/>
</dbReference>
<evidence type="ECO:0000256" key="1">
    <source>
        <dbReference type="ARBA" id="ARBA00007824"/>
    </source>
</evidence>
<feature type="domain" description="LRAT" evidence="5">
    <location>
        <begin position="7"/>
        <end position="121"/>
    </location>
</feature>
<keyword evidence="3" id="KW-0378">Hydrolase</keyword>
<dbReference type="AlphaFoldDB" id="A0A8C8SXN2"/>
<reference evidence="6" key="2">
    <citation type="submission" date="2025-09" db="UniProtKB">
        <authorList>
            <consortium name="Ensembl"/>
        </authorList>
    </citation>
    <scope>IDENTIFICATION</scope>
</reference>
<accession>A0A8C8SXN2</accession>
<proteinExistence type="inferred from homology"/>
<evidence type="ECO:0000256" key="3">
    <source>
        <dbReference type="ARBA" id="ARBA00022801"/>
    </source>
</evidence>
<organism evidence="6 7">
    <name type="scientific">Pelusios castaneus</name>
    <name type="common">West African mud turtle</name>
    <dbReference type="NCBI Taxonomy" id="367368"/>
    <lineage>
        <taxon>Eukaryota</taxon>
        <taxon>Metazoa</taxon>
        <taxon>Chordata</taxon>
        <taxon>Craniata</taxon>
        <taxon>Vertebrata</taxon>
        <taxon>Euteleostomi</taxon>
        <taxon>Archelosauria</taxon>
        <taxon>Testudinata</taxon>
        <taxon>Testudines</taxon>
        <taxon>Pleurodira</taxon>
        <taxon>Pelomedusidae</taxon>
        <taxon>Pelusios</taxon>
    </lineage>
</organism>
<dbReference type="PROSITE" id="PS51934">
    <property type="entry name" value="LRAT"/>
    <property type="match status" value="1"/>
</dbReference>
<evidence type="ECO:0000256" key="2">
    <source>
        <dbReference type="ARBA" id="ARBA00022679"/>
    </source>
</evidence>
<keyword evidence="7" id="KW-1185">Reference proteome</keyword>
<sequence length="129" mass="14402">MAEPGDLIEFQRMGYQHWAISVGKGHVVHFTFPAFLGSGPAREDSVPTITKVQKERLRNVAGASSYAVNNKLDKKHPPLPLPHVVKRAEHLVGKNMDYNLVMSNCEHFATMMRYDIAESEQVSLVSSPD</sequence>
<dbReference type="Ensembl" id="ENSPCET00000027598.1">
    <property type="protein sequence ID" value="ENSPCEP00000026704.1"/>
    <property type="gene ID" value="ENSPCEG00000019992.1"/>
</dbReference>
<dbReference type="PANTHER" id="PTHR13943">
    <property type="entry name" value="HRAS-LIKE SUPPRESSOR - RELATED"/>
    <property type="match status" value="1"/>
</dbReference>
<dbReference type="GO" id="GO:0008970">
    <property type="term" value="F:phospholipase A1 activity"/>
    <property type="evidence" value="ECO:0007669"/>
    <property type="project" value="TreeGrafter"/>
</dbReference>
<reference evidence="6" key="1">
    <citation type="submission" date="2025-08" db="UniProtKB">
        <authorList>
            <consortium name="Ensembl"/>
        </authorList>
    </citation>
    <scope>IDENTIFICATION</scope>
</reference>
<dbReference type="GO" id="GO:0004623">
    <property type="term" value="F:phospholipase A2 activity"/>
    <property type="evidence" value="ECO:0007669"/>
    <property type="project" value="TreeGrafter"/>
</dbReference>
<keyword evidence="2" id="KW-0808">Transferase</keyword>
<name>A0A8C8SXN2_9SAUR</name>
<evidence type="ECO:0000259" key="5">
    <source>
        <dbReference type="PROSITE" id="PS51934"/>
    </source>
</evidence>
<dbReference type="InterPro" id="IPR007053">
    <property type="entry name" value="LRAT_dom"/>
</dbReference>
<dbReference type="Proteomes" id="UP000694393">
    <property type="component" value="Unplaced"/>
</dbReference>
<dbReference type="GO" id="GO:0005737">
    <property type="term" value="C:cytoplasm"/>
    <property type="evidence" value="ECO:0007669"/>
    <property type="project" value="TreeGrafter"/>
</dbReference>
<dbReference type="GO" id="GO:0070292">
    <property type="term" value="P:N-acylphosphatidylethanolamine metabolic process"/>
    <property type="evidence" value="ECO:0007669"/>
    <property type="project" value="TreeGrafter"/>
</dbReference>
<evidence type="ECO:0000256" key="4">
    <source>
        <dbReference type="ARBA" id="ARBA00023098"/>
    </source>
</evidence>